<evidence type="ECO:0000313" key="3">
    <source>
        <dbReference type="Proteomes" id="UP001189122"/>
    </source>
</evidence>
<organism evidence="2">
    <name type="scientific">Spirodela intermedia</name>
    <name type="common">Intermediate duckweed</name>
    <dbReference type="NCBI Taxonomy" id="51605"/>
    <lineage>
        <taxon>Eukaryota</taxon>
        <taxon>Viridiplantae</taxon>
        <taxon>Streptophyta</taxon>
        <taxon>Embryophyta</taxon>
        <taxon>Tracheophyta</taxon>
        <taxon>Spermatophyta</taxon>
        <taxon>Magnoliopsida</taxon>
        <taxon>Liliopsida</taxon>
        <taxon>Araceae</taxon>
        <taxon>Lemnoideae</taxon>
        <taxon>Spirodela</taxon>
    </lineage>
</organism>
<dbReference type="AlphaFoldDB" id="A0A7I8I803"/>
<name>A0A7I8I803_SPIIN</name>
<accession>A0A7I8I803</accession>
<feature type="region of interest" description="Disordered" evidence="1">
    <location>
        <begin position="64"/>
        <end position="110"/>
    </location>
</feature>
<evidence type="ECO:0000313" key="2">
    <source>
        <dbReference type="EMBL" id="CAA2613708.1"/>
    </source>
</evidence>
<dbReference type="EMBL" id="LR743588">
    <property type="protein sequence ID" value="CAA2613708.1"/>
    <property type="molecule type" value="Genomic_DNA"/>
</dbReference>
<dbReference type="Proteomes" id="UP001189122">
    <property type="component" value="Unassembled WGS sequence"/>
</dbReference>
<proteinExistence type="predicted"/>
<gene>
    <name evidence="2" type="ORF">SI7747_01000113</name>
</gene>
<keyword evidence="3" id="KW-1185">Reference proteome</keyword>
<protein>
    <submittedName>
        <fullName evidence="2">Uncharacterized protein</fullName>
    </submittedName>
</protein>
<reference evidence="2 3" key="1">
    <citation type="submission" date="2019-12" db="EMBL/GenBank/DDBJ databases">
        <authorList>
            <person name="Scholz U."/>
            <person name="Mascher M."/>
            <person name="Fiebig A."/>
        </authorList>
    </citation>
    <scope>NUCLEOTIDE SEQUENCE</scope>
</reference>
<evidence type="ECO:0000256" key="1">
    <source>
        <dbReference type="SAM" id="MobiDB-lite"/>
    </source>
</evidence>
<sequence>MMYDRPYESFVRLFLACEARNATKSAEGTIRARLYHNPRQLESHPEKLGELPMPTTPVFASTAGTTAKGSTGPLLQDFSSGEAAKHHREHKSEADSLTIIHSHPTGDSDE</sequence>
<dbReference type="EMBL" id="CACRZD030000001">
    <property type="protein sequence ID" value="CAA6653523.1"/>
    <property type="molecule type" value="Genomic_DNA"/>
</dbReference>